<proteinExistence type="inferred from homology"/>
<dbReference type="PANTHER" id="PTHR43814:SF1">
    <property type="entry name" value="ARGININOSUCCINATE LYASE"/>
    <property type="match status" value="1"/>
</dbReference>
<dbReference type="InterPro" id="IPR029419">
    <property type="entry name" value="Arg_succ_lyase_C"/>
</dbReference>
<gene>
    <name evidence="6 9" type="primary">argH</name>
    <name evidence="9" type="ORF">KHA94_15610</name>
</gene>
<dbReference type="InterPro" id="IPR022761">
    <property type="entry name" value="Fumarate_lyase_N"/>
</dbReference>
<dbReference type="EC" id="4.3.2.1" evidence="2 6"/>
<dbReference type="CDD" id="cd01359">
    <property type="entry name" value="Argininosuccinate_lyase"/>
    <property type="match status" value="1"/>
</dbReference>
<dbReference type="NCBIfam" id="TIGR00838">
    <property type="entry name" value="argH"/>
    <property type="match status" value="1"/>
</dbReference>
<reference evidence="9 10" key="1">
    <citation type="submission" date="2021-05" db="EMBL/GenBank/DDBJ databases">
        <title>Novel Bacillus species.</title>
        <authorList>
            <person name="Liu G."/>
        </authorList>
    </citation>
    <scope>NUCLEOTIDE SEQUENCE [LARGE SCALE GENOMIC DNA]</scope>
    <source>
        <strain evidence="9 10">FJAT-49705</strain>
    </source>
</reference>
<evidence type="ECO:0000256" key="1">
    <source>
        <dbReference type="ARBA" id="ARBA00004941"/>
    </source>
</evidence>
<keyword evidence="4 6" id="KW-0028">Amino-acid biosynthesis</keyword>
<evidence type="ECO:0000256" key="3">
    <source>
        <dbReference type="ARBA" id="ARBA00022571"/>
    </source>
</evidence>
<comment type="subcellular location">
    <subcellularLocation>
        <location evidence="6">Cytoplasm</location>
    </subcellularLocation>
</comment>
<dbReference type="EMBL" id="JAGYPM010000003">
    <property type="protein sequence ID" value="MBS4191616.1"/>
    <property type="molecule type" value="Genomic_DNA"/>
</dbReference>
<name>A0ABS5NVJ9_9BACI</name>
<dbReference type="Pfam" id="PF14698">
    <property type="entry name" value="ASL_C2"/>
    <property type="match status" value="1"/>
</dbReference>
<evidence type="ECO:0000259" key="8">
    <source>
        <dbReference type="Pfam" id="PF14698"/>
    </source>
</evidence>
<dbReference type="HAMAP" id="MF_00006">
    <property type="entry name" value="Arg_succ_lyase"/>
    <property type="match status" value="1"/>
</dbReference>
<keyword evidence="6" id="KW-0963">Cytoplasm</keyword>
<dbReference type="InterPro" id="IPR000362">
    <property type="entry name" value="Fumarate_lyase_fam"/>
</dbReference>
<evidence type="ECO:0000256" key="2">
    <source>
        <dbReference type="ARBA" id="ARBA00012338"/>
    </source>
</evidence>
<dbReference type="PRINTS" id="PR00149">
    <property type="entry name" value="FUMRATELYASE"/>
</dbReference>
<comment type="pathway">
    <text evidence="1 6">Amino-acid biosynthesis; L-arginine biosynthesis; L-arginine from L-ornithine and carbamoyl phosphate: step 3/3.</text>
</comment>
<dbReference type="PRINTS" id="PR00145">
    <property type="entry name" value="ARGSUCLYASE"/>
</dbReference>
<feature type="domain" description="Fumarate lyase N-terminal" evidence="7">
    <location>
        <begin position="7"/>
        <end position="301"/>
    </location>
</feature>
<evidence type="ECO:0000313" key="10">
    <source>
        <dbReference type="Proteomes" id="UP000681027"/>
    </source>
</evidence>
<evidence type="ECO:0000313" key="9">
    <source>
        <dbReference type="EMBL" id="MBS4191616.1"/>
    </source>
</evidence>
<dbReference type="GO" id="GO:0004056">
    <property type="term" value="F:argininosuccinate lyase activity"/>
    <property type="evidence" value="ECO:0007669"/>
    <property type="project" value="UniProtKB-EC"/>
</dbReference>
<dbReference type="PROSITE" id="PS00163">
    <property type="entry name" value="FUMARATE_LYASES"/>
    <property type="match status" value="1"/>
</dbReference>
<keyword evidence="5 6" id="KW-0456">Lyase</keyword>
<organism evidence="9 10">
    <name type="scientific">Cytobacillus citreus</name>
    <dbReference type="NCBI Taxonomy" id="2833586"/>
    <lineage>
        <taxon>Bacteria</taxon>
        <taxon>Bacillati</taxon>
        <taxon>Bacillota</taxon>
        <taxon>Bacilli</taxon>
        <taxon>Bacillales</taxon>
        <taxon>Bacillaceae</taxon>
        <taxon>Cytobacillus</taxon>
    </lineage>
</organism>
<evidence type="ECO:0000259" key="7">
    <source>
        <dbReference type="Pfam" id="PF00206"/>
    </source>
</evidence>
<dbReference type="InterPro" id="IPR024083">
    <property type="entry name" value="Fumarase/histidase_N"/>
</dbReference>
<dbReference type="InterPro" id="IPR009049">
    <property type="entry name" value="Argininosuccinate_lyase"/>
</dbReference>
<dbReference type="Gene3D" id="1.10.40.30">
    <property type="entry name" value="Fumarase/aspartase (C-terminal domain)"/>
    <property type="match status" value="1"/>
</dbReference>
<keyword evidence="10" id="KW-1185">Reference proteome</keyword>
<dbReference type="SUPFAM" id="SSF48557">
    <property type="entry name" value="L-aspartase-like"/>
    <property type="match status" value="1"/>
</dbReference>
<sequence>MKKLWGGRFTKSAEEWVDEFGASISFDQELVMEDIEGSFAHVTMLAKCGIILEEEAAKIKNGLEQLKDKAANDDLSYSVKLEDIHLNLESYLTELVGPVGGKLHTARSRNDQVATDMHLYLRNQVQAIIELIEEMQQALLEQAEENIETVMPGYTHLQRAQPISFAHHLMAYFWMLERDKERYIESVKRINLSPLGAGALAGTTFQIDRHLSAELLGFEGIYENSLDAVSDRDFILEFLSDSSILMMHLSRLSEEFILWSSQEFKFIELDDSFATGSSIMPQKKNPDMAELIRGKTGRVYGNLMGLLTVLKGLPLAYNKDMQEDKEGMFDTVKTVTGSLKIFAGMIRTMTVNKNHMEKATKTDFSNATELADYLSDKGVPFREAHEIVGKLVLTCVKQGCFLGDLPIAEYKKAHPLFAEDIYVVLDPITAVKRRNSAGGTGFVQIVSAIEKAKESMKNSK</sequence>
<dbReference type="Proteomes" id="UP000681027">
    <property type="component" value="Unassembled WGS sequence"/>
</dbReference>
<dbReference type="Pfam" id="PF00206">
    <property type="entry name" value="Lyase_1"/>
    <property type="match status" value="1"/>
</dbReference>
<keyword evidence="3 6" id="KW-0055">Arginine biosynthesis</keyword>
<accession>A0ABS5NVJ9</accession>
<comment type="catalytic activity">
    <reaction evidence="6">
        <text>2-(N(omega)-L-arginino)succinate = fumarate + L-arginine</text>
        <dbReference type="Rhea" id="RHEA:24020"/>
        <dbReference type="ChEBI" id="CHEBI:29806"/>
        <dbReference type="ChEBI" id="CHEBI:32682"/>
        <dbReference type="ChEBI" id="CHEBI:57472"/>
        <dbReference type="EC" id="4.3.2.1"/>
    </reaction>
</comment>
<evidence type="ECO:0000256" key="6">
    <source>
        <dbReference type="HAMAP-Rule" id="MF_00006"/>
    </source>
</evidence>
<dbReference type="InterPro" id="IPR008948">
    <property type="entry name" value="L-Aspartase-like"/>
</dbReference>
<evidence type="ECO:0000256" key="5">
    <source>
        <dbReference type="ARBA" id="ARBA00023239"/>
    </source>
</evidence>
<feature type="domain" description="Argininosuccinate lyase C-terminal" evidence="8">
    <location>
        <begin position="364"/>
        <end position="432"/>
    </location>
</feature>
<protein>
    <recommendedName>
        <fullName evidence="2 6">Argininosuccinate lyase</fullName>
        <shortName evidence="6">ASAL</shortName>
        <ecNumber evidence="2 6">4.3.2.1</ecNumber>
    </recommendedName>
    <alternativeName>
        <fullName evidence="6">Arginosuccinase</fullName>
    </alternativeName>
</protein>
<comment type="caution">
    <text evidence="9">The sequence shown here is derived from an EMBL/GenBank/DDBJ whole genome shotgun (WGS) entry which is preliminary data.</text>
</comment>
<evidence type="ECO:0000256" key="4">
    <source>
        <dbReference type="ARBA" id="ARBA00022605"/>
    </source>
</evidence>
<dbReference type="Gene3D" id="1.10.275.10">
    <property type="entry name" value="Fumarase/aspartase (N-terminal domain)"/>
    <property type="match status" value="1"/>
</dbReference>
<dbReference type="InterPro" id="IPR020557">
    <property type="entry name" value="Fumarate_lyase_CS"/>
</dbReference>
<dbReference type="RefSeq" id="WP_213103039.1">
    <property type="nucleotide sequence ID" value="NZ_JAGYPM010000003.1"/>
</dbReference>
<dbReference type="Gene3D" id="1.20.200.10">
    <property type="entry name" value="Fumarase/aspartase (Central domain)"/>
    <property type="match status" value="1"/>
</dbReference>
<dbReference type="PANTHER" id="PTHR43814">
    <property type="entry name" value="ARGININOSUCCINATE LYASE"/>
    <property type="match status" value="1"/>
</dbReference>
<comment type="similarity">
    <text evidence="6">Belongs to the lyase 1 family. Argininosuccinate lyase subfamily.</text>
</comment>